<dbReference type="InterPro" id="IPR052035">
    <property type="entry name" value="ZnF_BED_domain_contain"/>
</dbReference>
<keyword evidence="3" id="KW-0863">Zinc-finger</keyword>
<dbReference type="AlphaFoldDB" id="A0A3P3YLY0"/>
<dbReference type="InterPro" id="IPR012337">
    <property type="entry name" value="RNaseH-like_sf"/>
</dbReference>
<gene>
    <name evidence="7" type="ORF">PLBR_LOCUS8426</name>
</gene>
<reference evidence="7 8" key="1">
    <citation type="submission" date="2018-03" db="EMBL/GenBank/DDBJ databases">
        <authorList>
            <person name="Fogelqvist J."/>
        </authorList>
    </citation>
    <scope>NUCLEOTIDE SEQUENCE [LARGE SCALE GENOMIC DNA]</scope>
</reference>
<comment type="subcellular location">
    <subcellularLocation>
        <location evidence="1">Nucleus</location>
    </subcellularLocation>
</comment>
<evidence type="ECO:0000259" key="6">
    <source>
        <dbReference type="Pfam" id="PF05699"/>
    </source>
</evidence>
<keyword evidence="2" id="KW-0479">Metal-binding</keyword>
<sequence length="295" mass="33544">MYVVRRGDVHTLSEEDSFREYSRTLCPGFEPKSARTIKRGILIASEAYHLSRRRLVPNTFLETCERDNVMRDAIPSILDYHRKYEPHLNSDAALVSMFLDPRNAKTEGPLLTKTKTLIVKLDLLTYSALSDAEEEPPAEADTDDDLWNDGGYSAEATSLEGIDKELSLFVATVNENVQPRQADVISWWHSNRKKYRRLYAMAMDYLAIPATSIPSERANSAAGRAYDGRESLASPMFKAEMCCRSWLDLFRKLKVAVPDDLNAAFRARMDKLDADQQRDLADNDDVIDLLLKELE</sequence>
<evidence type="ECO:0000256" key="2">
    <source>
        <dbReference type="ARBA" id="ARBA00022723"/>
    </source>
</evidence>
<dbReference type="SUPFAM" id="SSF53098">
    <property type="entry name" value="Ribonuclease H-like"/>
    <property type="match status" value="1"/>
</dbReference>
<dbReference type="InterPro" id="IPR008906">
    <property type="entry name" value="HATC_C_dom"/>
</dbReference>
<evidence type="ECO:0000313" key="7">
    <source>
        <dbReference type="EMBL" id="SPR01211.1"/>
    </source>
</evidence>
<dbReference type="GO" id="GO:0046983">
    <property type="term" value="F:protein dimerization activity"/>
    <property type="evidence" value="ECO:0007669"/>
    <property type="project" value="InterPro"/>
</dbReference>
<name>A0A3P3YLY0_PLABS</name>
<geneLocation type="mitochondrion" evidence="7"/>
<dbReference type="PANTHER" id="PTHR46481:SF10">
    <property type="entry name" value="ZINC FINGER BED DOMAIN-CONTAINING PROTEIN 39"/>
    <property type="match status" value="1"/>
</dbReference>
<accession>A0A3P3YLY0</accession>
<keyword evidence="4" id="KW-0862">Zinc</keyword>
<evidence type="ECO:0000256" key="5">
    <source>
        <dbReference type="ARBA" id="ARBA00023242"/>
    </source>
</evidence>
<evidence type="ECO:0000256" key="1">
    <source>
        <dbReference type="ARBA" id="ARBA00004123"/>
    </source>
</evidence>
<dbReference type="Pfam" id="PF05699">
    <property type="entry name" value="Dimer_Tnp_hAT"/>
    <property type="match status" value="1"/>
</dbReference>
<protein>
    <recommendedName>
        <fullName evidence="6">HAT C-terminal dimerisation domain-containing protein</fullName>
    </recommendedName>
</protein>
<evidence type="ECO:0000313" key="8">
    <source>
        <dbReference type="Proteomes" id="UP000290189"/>
    </source>
</evidence>
<dbReference type="EMBL" id="OVEO01000016">
    <property type="protein sequence ID" value="SPR01211.1"/>
    <property type="molecule type" value="Genomic_DNA"/>
</dbReference>
<organism evidence="7 8">
    <name type="scientific">Plasmodiophora brassicae</name>
    <name type="common">Clubroot disease agent</name>
    <dbReference type="NCBI Taxonomy" id="37360"/>
    <lineage>
        <taxon>Eukaryota</taxon>
        <taxon>Sar</taxon>
        <taxon>Rhizaria</taxon>
        <taxon>Endomyxa</taxon>
        <taxon>Phytomyxea</taxon>
        <taxon>Plasmodiophorida</taxon>
        <taxon>Plasmodiophoridae</taxon>
        <taxon>Plasmodiophora</taxon>
    </lineage>
</organism>
<keyword evidence="7" id="KW-0496">Mitochondrion</keyword>
<dbReference type="GO" id="GO:0005634">
    <property type="term" value="C:nucleus"/>
    <property type="evidence" value="ECO:0007669"/>
    <property type="project" value="UniProtKB-SubCell"/>
</dbReference>
<evidence type="ECO:0000256" key="4">
    <source>
        <dbReference type="ARBA" id="ARBA00022833"/>
    </source>
</evidence>
<dbReference type="GO" id="GO:0008270">
    <property type="term" value="F:zinc ion binding"/>
    <property type="evidence" value="ECO:0007669"/>
    <property type="project" value="UniProtKB-KW"/>
</dbReference>
<evidence type="ECO:0000256" key="3">
    <source>
        <dbReference type="ARBA" id="ARBA00022771"/>
    </source>
</evidence>
<dbReference type="PANTHER" id="PTHR46481">
    <property type="entry name" value="ZINC FINGER BED DOMAIN-CONTAINING PROTEIN 4"/>
    <property type="match status" value="1"/>
</dbReference>
<proteinExistence type="predicted"/>
<feature type="domain" description="HAT C-terminal dimerisation" evidence="6">
    <location>
        <begin position="176"/>
        <end position="247"/>
    </location>
</feature>
<dbReference type="Proteomes" id="UP000290189">
    <property type="component" value="Unassembled WGS sequence"/>
</dbReference>
<keyword evidence="5" id="KW-0539">Nucleus</keyword>